<dbReference type="RefSeq" id="WP_053327759.1">
    <property type="nucleotide sequence ID" value="NZ_CP009928.1"/>
</dbReference>
<protein>
    <submittedName>
        <fullName evidence="2">Uncharacterized protein</fullName>
    </submittedName>
</protein>
<keyword evidence="1" id="KW-1133">Transmembrane helix</keyword>
<keyword evidence="1" id="KW-0472">Membrane</keyword>
<dbReference type="STRING" id="1324352.OK18_08755"/>
<gene>
    <name evidence="2" type="ORF">OK18_08755</name>
</gene>
<proteinExistence type="predicted"/>
<feature type="transmembrane region" description="Helical" evidence="1">
    <location>
        <begin position="35"/>
        <end position="60"/>
    </location>
</feature>
<dbReference type="AlphaFoldDB" id="A0A0G3M0J8"/>
<name>A0A0G3M0J8_CHRGL</name>
<organism evidence="2 3">
    <name type="scientific">Chryseobacterium gallinarum</name>
    <dbReference type="NCBI Taxonomy" id="1324352"/>
    <lineage>
        <taxon>Bacteria</taxon>
        <taxon>Pseudomonadati</taxon>
        <taxon>Bacteroidota</taxon>
        <taxon>Flavobacteriia</taxon>
        <taxon>Flavobacteriales</taxon>
        <taxon>Weeksellaceae</taxon>
        <taxon>Chryseobacterium group</taxon>
        <taxon>Chryseobacterium</taxon>
    </lineage>
</organism>
<evidence type="ECO:0000256" key="1">
    <source>
        <dbReference type="SAM" id="Phobius"/>
    </source>
</evidence>
<reference evidence="2 3" key="1">
    <citation type="submission" date="2014-11" db="EMBL/GenBank/DDBJ databases">
        <authorList>
            <person name="Park G.-S."/>
            <person name="Hong S.-J."/>
            <person name="Jung B.K."/>
            <person name="Khan A.R."/>
            <person name="Kwak Y."/>
            <person name="Shin J.-H."/>
        </authorList>
    </citation>
    <scope>NUCLEOTIDE SEQUENCE [LARGE SCALE GENOMIC DNA]</scope>
    <source>
        <strain evidence="2 3">DSM 27622</strain>
    </source>
</reference>
<evidence type="ECO:0000313" key="2">
    <source>
        <dbReference type="EMBL" id="AKK72701.1"/>
    </source>
</evidence>
<keyword evidence="1" id="KW-0812">Transmembrane</keyword>
<evidence type="ECO:0000313" key="3">
    <source>
        <dbReference type="Proteomes" id="UP000035213"/>
    </source>
</evidence>
<accession>A0A0G3M0J8</accession>
<dbReference type="PATRIC" id="fig|1324352.5.peg.1833"/>
<feature type="transmembrane region" description="Helical" evidence="1">
    <location>
        <begin position="81"/>
        <end position="105"/>
    </location>
</feature>
<sequence>MQKNKFLKVLFDNELFFPKYKNATDMTFGNYLKTMVLNCISFWSGVIFLGMIILGADMLLNLITRNNGEKHILYFEPLSMNYYVVVSLSVLFSIYALFSLFYYIFYSFDYLGKLLRMSKNGKE</sequence>
<dbReference type="EMBL" id="CP009928">
    <property type="protein sequence ID" value="AKK72701.1"/>
    <property type="molecule type" value="Genomic_DNA"/>
</dbReference>
<dbReference type="KEGG" id="cgn:OK18_08755"/>
<dbReference type="Proteomes" id="UP000035213">
    <property type="component" value="Chromosome"/>
</dbReference>